<keyword evidence="4" id="KW-1185">Reference proteome</keyword>
<protein>
    <submittedName>
        <fullName evidence="3">Acetyltransferase</fullName>
    </submittedName>
</protein>
<feature type="compositionally biased region" description="Polar residues" evidence="1">
    <location>
        <begin position="231"/>
        <end position="244"/>
    </location>
</feature>
<feature type="transmembrane region" description="Helical" evidence="2">
    <location>
        <begin position="100"/>
        <end position="119"/>
    </location>
</feature>
<keyword evidence="2" id="KW-0472">Membrane</keyword>
<comment type="caution">
    <text evidence="3">The sequence shown here is derived from an EMBL/GenBank/DDBJ whole genome shotgun (WGS) entry which is preliminary data.</text>
</comment>
<accession>A0A1J8QHY8</accession>
<evidence type="ECO:0000313" key="3">
    <source>
        <dbReference type="EMBL" id="OJA19547.1"/>
    </source>
</evidence>
<dbReference type="STRING" id="180088.A0A1J8QHY8"/>
<gene>
    <name evidence="3" type="primary">RVIUP02</name>
    <name evidence="3" type="ORF">AZE42_01457</name>
</gene>
<evidence type="ECO:0000256" key="2">
    <source>
        <dbReference type="SAM" id="Phobius"/>
    </source>
</evidence>
<dbReference type="OrthoDB" id="3046318at2759"/>
<keyword evidence="2" id="KW-1133">Transmembrane helix</keyword>
<dbReference type="GO" id="GO:0016740">
    <property type="term" value="F:transferase activity"/>
    <property type="evidence" value="ECO:0007669"/>
    <property type="project" value="UniProtKB-KW"/>
</dbReference>
<proteinExistence type="predicted"/>
<dbReference type="AlphaFoldDB" id="A0A1J8QHY8"/>
<evidence type="ECO:0000313" key="4">
    <source>
        <dbReference type="Proteomes" id="UP000183567"/>
    </source>
</evidence>
<dbReference type="Proteomes" id="UP000183567">
    <property type="component" value="Unassembled WGS sequence"/>
</dbReference>
<feature type="region of interest" description="Disordered" evidence="1">
    <location>
        <begin position="221"/>
        <end position="244"/>
    </location>
</feature>
<organism evidence="3 4">
    <name type="scientific">Rhizopogon vesiculosus</name>
    <dbReference type="NCBI Taxonomy" id="180088"/>
    <lineage>
        <taxon>Eukaryota</taxon>
        <taxon>Fungi</taxon>
        <taxon>Dikarya</taxon>
        <taxon>Basidiomycota</taxon>
        <taxon>Agaricomycotina</taxon>
        <taxon>Agaricomycetes</taxon>
        <taxon>Agaricomycetidae</taxon>
        <taxon>Boletales</taxon>
        <taxon>Suillineae</taxon>
        <taxon>Rhizopogonaceae</taxon>
        <taxon>Rhizopogon</taxon>
    </lineage>
</organism>
<feature type="transmembrane region" description="Helical" evidence="2">
    <location>
        <begin position="57"/>
        <end position="80"/>
    </location>
</feature>
<keyword evidence="3" id="KW-0808">Transferase</keyword>
<evidence type="ECO:0000256" key="1">
    <source>
        <dbReference type="SAM" id="MobiDB-lite"/>
    </source>
</evidence>
<dbReference type="EMBL" id="LVVM01000989">
    <property type="protein sequence ID" value="OJA19547.1"/>
    <property type="molecule type" value="Genomic_DNA"/>
</dbReference>
<keyword evidence="2" id="KW-0812">Transmembrane</keyword>
<sequence>MTGTGTEQSVWCKPPCYMDPPQWPSLLVSVLLSTPGPPFNPVNAALMRISLDGFAGFWRIISPPYIVFAGFSIGAGIFINQHQDVANPSNGLFCTIHVEYLALPVPVFCAAVMILVVCFEGDITLTKNCNDTQTNLRRIHSQSLSPSDTIRDGNSWSVLPVFVDSSGPTSAVILFLTKQPPDVAPLVLAALPLASALVFGLQKDMLHAWFPGVFNRMQPATGTPEIPNARPTRSNSLSQVTSVA</sequence>
<name>A0A1J8QHY8_9AGAM</name>
<reference evidence="3 4" key="1">
    <citation type="submission" date="2016-03" db="EMBL/GenBank/DDBJ databases">
        <title>Comparative genomics of the ectomycorrhizal sister species Rhizopogon vinicolor and Rhizopogon vesiculosus (Basidiomycota: Boletales) reveals a divergence of the mating type B locus.</title>
        <authorList>
            <person name="Mujic A.B."/>
            <person name="Kuo A."/>
            <person name="Tritt A."/>
            <person name="Lipzen A."/>
            <person name="Chen C."/>
            <person name="Johnson J."/>
            <person name="Sharma A."/>
            <person name="Barry K."/>
            <person name="Grigoriev I.V."/>
            <person name="Spatafora J.W."/>
        </authorList>
    </citation>
    <scope>NUCLEOTIDE SEQUENCE [LARGE SCALE GENOMIC DNA]</scope>
    <source>
        <strain evidence="3 4">AM-OR11-056</strain>
    </source>
</reference>